<sequence>MKNNIKVDFGDDVTSIFLWHKTDTLRKLKECINKRFNVPINDQIIKHENIIVDEELFSAIFRNRFNRNVVFKVEIPDPVIIKGRRAWISKQNRVGEIVVPDPDKIAIQFQIGDPERLVLDLKRDIKSALPVERRLFLLNNCFILDDGYVIADLFLDFEDVLLTMLDSKENIQLILSKWAIPLVDILIPRIDCEDLLIEYPLHEIGDMRISVLKDWIEARFHIPVEEQELHCEDHNLRCPAASLEYKW</sequence>
<name>A0A7M5VFV6_9CNID</name>
<dbReference type="EnsemblMetazoa" id="CLYHEMT010943.1">
    <property type="protein sequence ID" value="CLYHEMP010943.1"/>
    <property type="gene ID" value="CLYHEMG010943"/>
</dbReference>
<dbReference type="Proteomes" id="UP000594262">
    <property type="component" value="Unplaced"/>
</dbReference>
<keyword evidence="2" id="KW-1185">Reference proteome</keyword>
<dbReference type="AlphaFoldDB" id="A0A7M5VFV6"/>
<proteinExistence type="predicted"/>
<evidence type="ECO:0000313" key="2">
    <source>
        <dbReference type="Proteomes" id="UP000594262"/>
    </source>
</evidence>
<dbReference type="InterPro" id="IPR029071">
    <property type="entry name" value="Ubiquitin-like_domsf"/>
</dbReference>
<protein>
    <recommendedName>
        <fullName evidence="3">Ubiquitin-like domain-containing protein</fullName>
    </recommendedName>
</protein>
<evidence type="ECO:0008006" key="3">
    <source>
        <dbReference type="Google" id="ProtNLM"/>
    </source>
</evidence>
<dbReference type="SUPFAM" id="SSF54236">
    <property type="entry name" value="Ubiquitin-like"/>
    <property type="match status" value="1"/>
</dbReference>
<organism evidence="1 2">
    <name type="scientific">Clytia hemisphaerica</name>
    <dbReference type="NCBI Taxonomy" id="252671"/>
    <lineage>
        <taxon>Eukaryota</taxon>
        <taxon>Metazoa</taxon>
        <taxon>Cnidaria</taxon>
        <taxon>Hydrozoa</taxon>
        <taxon>Hydroidolina</taxon>
        <taxon>Leptothecata</taxon>
        <taxon>Obeliida</taxon>
        <taxon>Clytiidae</taxon>
        <taxon>Clytia</taxon>
    </lineage>
</organism>
<evidence type="ECO:0000313" key="1">
    <source>
        <dbReference type="EnsemblMetazoa" id="CLYHEMP010943.1"/>
    </source>
</evidence>
<accession>A0A7M5VFV6</accession>
<reference evidence="1" key="1">
    <citation type="submission" date="2021-01" db="UniProtKB">
        <authorList>
            <consortium name="EnsemblMetazoa"/>
        </authorList>
    </citation>
    <scope>IDENTIFICATION</scope>
</reference>